<dbReference type="PROSITE" id="PS50901">
    <property type="entry name" value="FTSK"/>
    <property type="match status" value="1"/>
</dbReference>
<keyword evidence="1" id="KW-0067">ATP-binding</keyword>
<dbReference type="EMBL" id="JAYJJQ010000042">
    <property type="protein sequence ID" value="MEB3071961.1"/>
    <property type="molecule type" value="Genomic_DNA"/>
</dbReference>
<dbReference type="SUPFAM" id="SSF52540">
    <property type="entry name" value="P-loop containing nucleoside triphosphate hydrolases"/>
    <property type="match status" value="1"/>
</dbReference>
<gene>
    <name evidence="5" type="ORF">K5L39_22555</name>
</gene>
<evidence type="ECO:0000259" key="4">
    <source>
        <dbReference type="PROSITE" id="PS50901"/>
    </source>
</evidence>
<keyword evidence="2" id="KW-0175">Coiled coil</keyword>
<dbReference type="RefSeq" id="WP_329779764.1">
    <property type="nucleotide sequence ID" value="NZ_JAYJJQ010000042.1"/>
</dbReference>
<dbReference type="Gene3D" id="3.40.50.300">
    <property type="entry name" value="P-loop containing nucleotide triphosphate hydrolases"/>
    <property type="match status" value="1"/>
</dbReference>
<feature type="binding site" evidence="1">
    <location>
        <begin position="288"/>
        <end position="295"/>
    </location>
    <ligand>
        <name>ATP</name>
        <dbReference type="ChEBI" id="CHEBI:30616"/>
    </ligand>
</feature>
<sequence>MSDADDFLAAMRAARDEALVAPASVPDTGSPEPAADDPIPPPAAAAAVPSVDEPAAPPGAAVGHLSEAEMQAVATHRAQARLAAMSADEYAQRINEIQRARMSAEEAEAARLADEYAIAHREWEAIGADLRDRYPIVSAVWESGQAAIWELCQSAGLQSRETIQRTNPDGSTTRVISERCPVLVRMDETRDGIELVFEPLAGQSLAAWRTAVGPMRAALGLPTLTVDQVGPHMVVRTLDVVRQLPAALPRPELPAFDWAGARSVLGETADGEPAVIDWANNAGLVVGGVPGSGKTASLLPVFAAMTGHAELHVFDGKASYDWEPLRPICRTFDASGDLTAPLPLLDRLADLRELRARMLYEQTGIANFWSVPTTHREALGLYPVIVVLDEAQTWLDPSGLDPAEREIVTQIRRTIRTAVQKGRSSGLLLVVTSQKPTADAIPTNVRDNCDLRMSFRVKTRAAAEAVLGDMPVGSPRPTEIPRSSPGRCVLDTAAGHQEVQAYYVQPAALTTALAGQQPVPDQWAVANTRAE</sequence>
<feature type="compositionally biased region" description="Low complexity" evidence="3">
    <location>
        <begin position="44"/>
        <end position="54"/>
    </location>
</feature>
<feature type="domain" description="FtsK" evidence="4">
    <location>
        <begin position="271"/>
        <end position="464"/>
    </location>
</feature>
<keyword evidence="6" id="KW-1185">Reference proteome</keyword>
<accession>A0ABU5Z3I9</accession>
<evidence type="ECO:0000313" key="5">
    <source>
        <dbReference type="EMBL" id="MEB3071961.1"/>
    </source>
</evidence>
<reference evidence="5 6" key="1">
    <citation type="submission" date="2023-12" db="EMBL/GenBank/DDBJ databases">
        <title>Description of new species of Mycobacterium terrae complex isolated from sewage at the Sao Paulo Zoological Park Foundation in Brazil.</title>
        <authorList>
            <person name="Romagnoli C.L."/>
            <person name="Conceicao E.C."/>
            <person name="Machado E."/>
            <person name="Barreto L.B.P.F."/>
            <person name="Sharma A."/>
            <person name="Silva N.M."/>
            <person name="Marques L.E."/>
            <person name="Juliana M.A."/>
            <person name="Lourenco M.C.S."/>
            <person name="Digiampietri L.A."/>
            <person name="Suffys P.N."/>
            <person name="Viana-Niero C."/>
        </authorList>
    </citation>
    <scope>NUCLEOTIDE SEQUENCE [LARGE SCALE GENOMIC DNA]</scope>
    <source>
        <strain evidence="5 6">MYC017</strain>
    </source>
</reference>
<evidence type="ECO:0000256" key="3">
    <source>
        <dbReference type="SAM" id="MobiDB-lite"/>
    </source>
</evidence>
<feature type="region of interest" description="Disordered" evidence="3">
    <location>
        <begin position="19"/>
        <end position="58"/>
    </location>
</feature>
<name>A0ABU5Z3I9_9MYCO</name>
<evidence type="ECO:0000256" key="2">
    <source>
        <dbReference type="SAM" id="Coils"/>
    </source>
</evidence>
<evidence type="ECO:0000313" key="6">
    <source>
        <dbReference type="Proteomes" id="UP001299283"/>
    </source>
</evidence>
<comment type="caution">
    <text evidence="5">The sequence shown here is derived from an EMBL/GenBank/DDBJ whole genome shotgun (WGS) entry which is preliminary data.</text>
</comment>
<dbReference type="InterPro" id="IPR002543">
    <property type="entry name" value="FtsK_dom"/>
</dbReference>
<keyword evidence="1" id="KW-0547">Nucleotide-binding</keyword>
<dbReference type="Proteomes" id="UP001299283">
    <property type="component" value="Unassembled WGS sequence"/>
</dbReference>
<protein>
    <recommendedName>
        <fullName evidence="4">FtsK domain-containing protein</fullName>
    </recommendedName>
</protein>
<proteinExistence type="predicted"/>
<dbReference type="InterPro" id="IPR027417">
    <property type="entry name" value="P-loop_NTPase"/>
</dbReference>
<evidence type="ECO:0000256" key="1">
    <source>
        <dbReference type="PROSITE-ProRule" id="PRU00289"/>
    </source>
</evidence>
<organism evidence="5 6">
    <name type="scientific">[Mycobacterium] vasticus</name>
    <dbReference type="NCBI Taxonomy" id="2875777"/>
    <lineage>
        <taxon>Bacteria</taxon>
        <taxon>Bacillati</taxon>
        <taxon>Actinomycetota</taxon>
        <taxon>Actinomycetes</taxon>
        <taxon>Mycobacteriales</taxon>
        <taxon>Mycobacteriaceae</taxon>
        <taxon>Mycolicibacter</taxon>
    </lineage>
</organism>
<feature type="coiled-coil region" evidence="2">
    <location>
        <begin position="87"/>
        <end position="122"/>
    </location>
</feature>